<evidence type="ECO:0000256" key="7">
    <source>
        <dbReference type="ARBA" id="ARBA00023077"/>
    </source>
</evidence>
<evidence type="ECO:0000256" key="13">
    <source>
        <dbReference type="SAM" id="SignalP"/>
    </source>
</evidence>
<keyword evidence="7 12" id="KW-0798">TonB box</keyword>
<keyword evidence="4 11" id="KW-1134">Transmembrane beta strand</keyword>
<evidence type="ECO:0000256" key="2">
    <source>
        <dbReference type="ARBA" id="ARBA00008143"/>
    </source>
</evidence>
<evidence type="ECO:0000259" key="15">
    <source>
        <dbReference type="Pfam" id="PF07715"/>
    </source>
</evidence>
<evidence type="ECO:0000256" key="12">
    <source>
        <dbReference type="RuleBase" id="RU003357"/>
    </source>
</evidence>
<dbReference type="PROSITE" id="PS52016">
    <property type="entry name" value="TONB_DEPENDENT_REC_3"/>
    <property type="match status" value="1"/>
</dbReference>
<reference evidence="17" key="1">
    <citation type="journal article" date="2017" name="Proc. Natl. Acad. Sci. U.S.A.">
        <title>Simulation of Deepwater Horizon oil plume reveals substrate specialization within a complex community of hydrocarbon degraders.</title>
        <authorList>
            <person name="Hu P."/>
            <person name="Dubinsky E.A."/>
            <person name="Probst A.J."/>
            <person name="Wang J."/>
            <person name="Sieber C.M.K."/>
            <person name="Tom L.M."/>
            <person name="Gardinali P."/>
            <person name="Banfield J.F."/>
            <person name="Atlas R.M."/>
            <person name="Andersen G.L."/>
        </authorList>
    </citation>
    <scope>NUCLEOTIDE SEQUENCE [LARGE SCALE GENOMIC DNA]</scope>
</reference>
<evidence type="ECO:0000313" key="16">
    <source>
        <dbReference type="EMBL" id="OUS40803.1"/>
    </source>
</evidence>
<dbReference type="Pfam" id="PF00593">
    <property type="entry name" value="TonB_dep_Rec_b-barrel"/>
    <property type="match status" value="1"/>
</dbReference>
<dbReference type="InterPro" id="IPR039426">
    <property type="entry name" value="TonB-dep_rcpt-like"/>
</dbReference>
<evidence type="ECO:0000256" key="1">
    <source>
        <dbReference type="ARBA" id="ARBA00004571"/>
    </source>
</evidence>
<gene>
    <name evidence="16" type="ORF">A9R00_04105</name>
</gene>
<evidence type="ECO:0000256" key="5">
    <source>
        <dbReference type="ARBA" id="ARBA00022692"/>
    </source>
</evidence>
<dbReference type="InterPro" id="IPR037066">
    <property type="entry name" value="Plug_dom_sf"/>
</dbReference>
<protein>
    <recommendedName>
        <fullName evidence="18">TonB-dependent receptor</fullName>
    </recommendedName>
</protein>
<keyword evidence="9" id="KW-0675">Receptor</keyword>
<evidence type="ECO:0000256" key="11">
    <source>
        <dbReference type="PROSITE-ProRule" id="PRU01360"/>
    </source>
</evidence>
<dbReference type="SUPFAM" id="SSF56935">
    <property type="entry name" value="Porins"/>
    <property type="match status" value="1"/>
</dbReference>
<keyword evidence="10 11" id="KW-0998">Cell outer membrane</keyword>
<feature type="domain" description="TonB-dependent receptor plug" evidence="15">
    <location>
        <begin position="51"/>
        <end position="156"/>
    </location>
</feature>
<keyword evidence="3 11" id="KW-0813">Transport</keyword>
<feature type="chain" id="PRO_5013345825" description="TonB-dependent receptor" evidence="13">
    <location>
        <begin position="23"/>
        <end position="656"/>
    </location>
</feature>
<dbReference type="GO" id="GO:0009279">
    <property type="term" value="C:cell outer membrane"/>
    <property type="evidence" value="ECO:0007669"/>
    <property type="project" value="UniProtKB-SubCell"/>
</dbReference>
<evidence type="ECO:0000259" key="14">
    <source>
        <dbReference type="Pfam" id="PF00593"/>
    </source>
</evidence>
<evidence type="ECO:0008006" key="18">
    <source>
        <dbReference type="Google" id="ProtNLM"/>
    </source>
</evidence>
<evidence type="ECO:0000256" key="9">
    <source>
        <dbReference type="ARBA" id="ARBA00023170"/>
    </source>
</evidence>
<dbReference type="InterPro" id="IPR012910">
    <property type="entry name" value="Plug_dom"/>
</dbReference>
<comment type="subcellular location">
    <subcellularLocation>
        <location evidence="1 11">Cell outer membrane</location>
        <topology evidence="1 11">Multi-pass membrane protein</topology>
    </subcellularLocation>
</comment>
<dbReference type="Proteomes" id="UP000227088">
    <property type="component" value="Unassembled WGS sequence"/>
</dbReference>
<feature type="domain" description="TonB-dependent receptor-like beta-barrel" evidence="14">
    <location>
        <begin position="213"/>
        <end position="618"/>
    </location>
</feature>
<accession>A0A1Y5HYD2</accession>
<name>A0A1Y5HYD2_OLEAN</name>
<dbReference type="PANTHER" id="PTHR30069">
    <property type="entry name" value="TONB-DEPENDENT OUTER MEMBRANE RECEPTOR"/>
    <property type="match status" value="1"/>
</dbReference>
<sequence>MRITKKCYLLLFLVASNSWSEATSPENINLEKVIISGQSLEETLPQKIADYGSKLEVISAADIRSSGAIDASKALQMLAPGLYISPKNGAFDYTSASLQGSRSQDILWLVDGIRINNRLYASTSPLDTIPASIISRIEILKGGQGIFYGTQAISGVVNIVTHSLSNTDSGQIKMGINSNDGFNLSANKSGGNRQHQYLVFADSSQAEGFQPYKSEFYEDSATDRKRGYDNFSIGGKYGYQLNDKNKISVFYQRNLASHDFSRPTDNFSTQNNRSEDLAYLKLDSQITDAVTLLAKTYYHNWDTRYTRLYNDSENSGNIIIKNDDDFWGYQDYGLNLMTEIKGTDYLDYSLGYDYQNFSGKDDVLLIEQSSEQVQSIFAQVASKSSWLEDTAISIGTRYNKPSGNGDKMVGQFTAIHHLNPSLYIRTNTGTSFRLPTAYELYAIDSCCTQGNSNLEPETGLNYNLALGSDSAGLNWDLSAFKREIDNLIQGVEKDGIKTFENTDNKVNFEGVAVNVGTQISSAYSLNFNHVYSSAQEKGNDQQINNIPLNHSKLNLKYRPINKGLRLTLSANHVGDNWDVENDQRINYGNYTFVDISAECSLDEQQQHWLALTLENVTNTDYASSIATAKKDADDTSYVYENRGTPFTAHLSYSYNF</sequence>
<dbReference type="InterPro" id="IPR000531">
    <property type="entry name" value="Beta-barrel_TonB"/>
</dbReference>
<organism evidence="16 17">
    <name type="scientific">Oleispira antarctica</name>
    <dbReference type="NCBI Taxonomy" id="188908"/>
    <lineage>
        <taxon>Bacteria</taxon>
        <taxon>Pseudomonadati</taxon>
        <taxon>Pseudomonadota</taxon>
        <taxon>Gammaproteobacteria</taxon>
        <taxon>Oceanospirillales</taxon>
        <taxon>Oceanospirillaceae</taxon>
        <taxon>Oleispira</taxon>
    </lineage>
</organism>
<keyword evidence="6 13" id="KW-0732">Signal</keyword>
<dbReference type="AlphaFoldDB" id="A0A1Y5HYD2"/>
<keyword evidence="5 11" id="KW-0812">Transmembrane</keyword>
<evidence type="ECO:0000256" key="3">
    <source>
        <dbReference type="ARBA" id="ARBA00022448"/>
    </source>
</evidence>
<evidence type="ECO:0000256" key="10">
    <source>
        <dbReference type="ARBA" id="ARBA00023237"/>
    </source>
</evidence>
<dbReference type="Pfam" id="PF07715">
    <property type="entry name" value="Plug"/>
    <property type="match status" value="1"/>
</dbReference>
<feature type="signal peptide" evidence="13">
    <location>
        <begin position="1"/>
        <end position="22"/>
    </location>
</feature>
<dbReference type="InterPro" id="IPR036942">
    <property type="entry name" value="Beta-barrel_TonB_sf"/>
</dbReference>
<evidence type="ECO:0000256" key="4">
    <source>
        <dbReference type="ARBA" id="ARBA00022452"/>
    </source>
</evidence>
<dbReference type="EMBL" id="MABE01000242">
    <property type="protein sequence ID" value="OUS40803.1"/>
    <property type="molecule type" value="Genomic_DNA"/>
</dbReference>
<dbReference type="Gene3D" id="2.40.170.20">
    <property type="entry name" value="TonB-dependent receptor, beta-barrel domain"/>
    <property type="match status" value="1"/>
</dbReference>
<proteinExistence type="inferred from homology"/>
<keyword evidence="8 11" id="KW-0472">Membrane</keyword>
<dbReference type="GO" id="GO:0044718">
    <property type="term" value="P:siderophore transmembrane transport"/>
    <property type="evidence" value="ECO:0007669"/>
    <property type="project" value="TreeGrafter"/>
</dbReference>
<dbReference type="PANTHER" id="PTHR30069:SF29">
    <property type="entry name" value="HEMOGLOBIN AND HEMOGLOBIN-HAPTOGLOBIN-BINDING PROTEIN 1-RELATED"/>
    <property type="match status" value="1"/>
</dbReference>
<evidence type="ECO:0000313" key="17">
    <source>
        <dbReference type="Proteomes" id="UP000227088"/>
    </source>
</evidence>
<comment type="caution">
    <text evidence="16">The sequence shown here is derived from an EMBL/GenBank/DDBJ whole genome shotgun (WGS) entry which is preliminary data.</text>
</comment>
<dbReference type="GO" id="GO:0015344">
    <property type="term" value="F:siderophore uptake transmembrane transporter activity"/>
    <property type="evidence" value="ECO:0007669"/>
    <property type="project" value="TreeGrafter"/>
</dbReference>
<dbReference type="Gene3D" id="2.170.130.10">
    <property type="entry name" value="TonB-dependent receptor, plug domain"/>
    <property type="match status" value="1"/>
</dbReference>
<comment type="similarity">
    <text evidence="2">Belongs to the TonB-dependent receptor family. Hemoglobin/haptoglobin binding protein subfamily.</text>
</comment>
<evidence type="ECO:0000256" key="6">
    <source>
        <dbReference type="ARBA" id="ARBA00022729"/>
    </source>
</evidence>
<evidence type="ECO:0000256" key="8">
    <source>
        <dbReference type="ARBA" id="ARBA00023136"/>
    </source>
</evidence>